<gene>
    <name evidence="1" type="ORF">DVH24_034634</name>
</gene>
<evidence type="ECO:0000313" key="1">
    <source>
        <dbReference type="EMBL" id="RXH87734.1"/>
    </source>
</evidence>
<name>A0A498J050_MALDO</name>
<comment type="caution">
    <text evidence="1">The sequence shown here is derived from an EMBL/GenBank/DDBJ whole genome shotgun (WGS) entry which is preliminary data.</text>
</comment>
<organism evidence="1 2">
    <name type="scientific">Malus domestica</name>
    <name type="common">Apple</name>
    <name type="synonym">Pyrus malus</name>
    <dbReference type="NCBI Taxonomy" id="3750"/>
    <lineage>
        <taxon>Eukaryota</taxon>
        <taxon>Viridiplantae</taxon>
        <taxon>Streptophyta</taxon>
        <taxon>Embryophyta</taxon>
        <taxon>Tracheophyta</taxon>
        <taxon>Spermatophyta</taxon>
        <taxon>Magnoliopsida</taxon>
        <taxon>eudicotyledons</taxon>
        <taxon>Gunneridae</taxon>
        <taxon>Pentapetalae</taxon>
        <taxon>rosids</taxon>
        <taxon>fabids</taxon>
        <taxon>Rosales</taxon>
        <taxon>Rosaceae</taxon>
        <taxon>Amygdaloideae</taxon>
        <taxon>Maleae</taxon>
        <taxon>Malus</taxon>
    </lineage>
</organism>
<dbReference type="Proteomes" id="UP000290289">
    <property type="component" value="Chromosome 10"/>
</dbReference>
<dbReference type="AlphaFoldDB" id="A0A498J050"/>
<proteinExistence type="predicted"/>
<protein>
    <submittedName>
        <fullName evidence="1">Uncharacterized protein</fullName>
    </submittedName>
</protein>
<dbReference type="EMBL" id="RDQH01000336">
    <property type="protein sequence ID" value="RXH87734.1"/>
    <property type="molecule type" value="Genomic_DNA"/>
</dbReference>
<evidence type="ECO:0000313" key="2">
    <source>
        <dbReference type="Proteomes" id="UP000290289"/>
    </source>
</evidence>
<accession>A0A498J050</accession>
<sequence length="77" mass="8914">MCKVWIVHITGPNLSQLYLFYASLQSYNALLFNCKMLGLVTGIQDLEQKWLIMQESKTSVKFTLKVTHENANHILKK</sequence>
<keyword evidence="2" id="KW-1185">Reference proteome</keyword>
<reference evidence="1 2" key="1">
    <citation type="submission" date="2018-10" db="EMBL/GenBank/DDBJ databases">
        <title>A high-quality apple genome assembly.</title>
        <authorList>
            <person name="Hu J."/>
        </authorList>
    </citation>
    <scope>NUCLEOTIDE SEQUENCE [LARGE SCALE GENOMIC DNA]</scope>
    <source>
        <strain evidence="2">cv. HFTH1</strain>
        <tissue evidence="1">Young leaf</tissue>
    </source>
</reference>